<feature type="region of interest" description="Disordered" evidence="18">
    <location>
        <begin position="688"/>
        <end position="731"/>
    </location>
</feature>
<dbReference type="SMART" id="SM00387">
    <property type="entry name" value="HATPase_c"/>
    <property type="match status" value="1"/>
</dbReference>
<dbReference type="InterPro" id="IPR003661">
    <property type="entry name" value="HisK_dim/P_dom"/>
</dbReference>
<comment type="catalytic activity">
    <reaction evidence="1">
        <text>ATP + protein L-histidine = ADP + protein N-phospho-L-histidine.</text>
        <dbReference type="EC" id="2.7.13.3"/>
    </reaction>
</comment>
<dbReference type="InterPro" id="IPR036097">
    <property type="entry name" value="HisK_dim/P_sf"/>
</dbReference>
<evidence type="ECO:0000256" key="1">
    <source>
        <dbReference type="ARBA" id="ARBA00000085"/>
    </source>
</evidence>
<dbReference type="PROSITE" id="PS50110">
    <property type="entry name" value="RESPONSE_REGULATORY"/>
    <property type="match status" value="1"/>
</dbReference>
<keyword evidence="13" id="KW-0472">Membrane</keyword>
<feature type="modified residue" description="Phosphohistidine" evidence="16">
    <location>
        <position position="797"/>
    </location>
</feature>
<evidence type="ECO:0000259" key="21">
    <source>
        <dbReference type="PROSITE" id="PS50894"/>
    </source>
</evidence>
<dbReference type="FunFam" id="3.30.565.10:FF:000010">
    <property type="entry name" value="Sensor histidine kinase RcsC"/>
    <property type="match status" value="1"/>
</dbReference>
<evidence type="ECO:0000256" key="7">
    <source>
        <dbReference type="ARBA" id="ARBA00022692"/>
    </source>
</evidence>
<dbReference type="FunFam" id="1.10.287.130:FF:000002">
    <property type="entry name" value="Two-component osmosensing histidine kinase"/>
    <property type="match status" value="1"/>
</dbReference>
<dbReference type="SMART" id="SM00388">
    <property type="entry name" value="HisKA"/>
    <property type="match status" value="1"/>
</dbReference>
<dbReference type="InterPro" id="IPR001789">
    <property type="entry name" value="Sig_transdc_resp-reg_receiver"/>
</dbReference>
<evidence type="ECO:0000256" key="17">
    <source>
        <dbReference type="PROSITE-ProRule" id="PRU00169"/>
    </source>
</evidence>
<evidence type="ECO:0000259" key="20">
    <source>
        <dbReference type="PROSITE" id="PS50110"/>
    </source>
</evidence>
<evidence type="ECO:0000256" key="6">
    <source>
        <dbReference type="ARBA" id="ARBA00022679"/>
    </source>
</evidence>
<dbReference type="GO" id="GO:0000155">
    <property type="term" value="F:phosphorelay sensor kinase activity"/>
    <property type="evidence" value="ECO:0007669"/>
    <property type="project" value="InterPro"/>
</dbReference>
<dbReference type="SUPFAM" id="SSF47226">
    <property type="entry name" value="Histidine-containing phosphotransfer domain, HPT domain"/>
    <property type="match status" value="1"/>
</dbReference>
<dbReference type="SUPFAM" id="SSF47384">
    <property type="entry name" value="Homodimeric domain of signal transducing histidine kinase"/>
    <property type="match status" value="1"/>
</dbReference>
<keyword evidence="11" id="KW-1133">Transmembrane helix</keyword>
<dbReference type="InterPro" id="IPR004358">
    <property type="entry name" value="Sig_transdc_His_kin-like_C"/>
</dbReference>
<dbReference type="InterPro" id="IPR036890">
    <property type="entry name" value="HATPase_C_sf"/>
</dbReference>
<dbReference type="SMART" id="SM00448">
    <property type="entry name" value="REC"/>
    <property type="match status" value="1"/>
</dbReference>
<comment type="subcellular location">
    <subcellularLocation>
        <location evidence="2">Cell membrane</location>
        <topology evidence="2">Multi-pass membrane protein</topology>
    </subcellularLocation>
</comment>
<dbReference type="PRINTS" id="PR00344">
    <property type="entry name" value="BCTRLSENSOR"/>
</dbReference>
<evidence type="ECO:0000256" key="18">
    <source>
        <dbReference type="SAM" id="MobiDB-lite"/>
    </source>
</evidence>
<keyword evidence="5 17" id="KW-0597">Phosphoprotein</keyword>
<keyword evidence="4" id="KW-1003">Cell membrane</keyword>
<dbReference type="Pfam" id="PF00512">
    <property type="entry name" value="HisKA"/>
    <property type="match status" value="1"/>
</dbReference>
<dbReference type="CDD" id="cd17546">
    <property type="entry name" value="REC_hyHK_CKI1_RcsC-like"/>
    <property type="match status" value="1"/>
</dbReference>
<evidence type="ECO:0000256" key="11">
    <source>
        <dbReference type="ARBA" id="ARBA00022989"/>
    </source>
</evidence>
<dbReference type="InterPro" id="IPR011006">
    <property type="entry name" value="CheY-like_superfamily"/>
</dbReference>
<keyword evidence="8" id="KW-0547">Nucleotide-binding</keyword>
<evidence type="ECO:0000256" key="8">
    <source>
        <dbReference type="ARBA" id="ARBA00022741"/>
    </source>
</evidence>
<feature type="domain" description="HPt" evidence="21">
    <location>
        <begin position="758"/>
        <end position="851"/>
    </location>
</feature>
<dbReference type="Gene3D" id="3.30.565.10">
    <property type="entry name" value="Histidine kinase-like ATPase, C-terminal domain"/>
    <property type="match status" value="1"/>
</dbReference>
<name>A0A1W1H6A5_9BACT</name>
<dbReference type="InterPro" id="IPR008207">
    <property type="entry name" value="Sig_transdc_His_kin_Hpt_dom"/>
</dbReference>
<dbReference type="Gene3D" id="3.40.50.2300">
    <property type="match status" value="1"/>
</dbReference>
<dbReference type="SUPFAM" id="SSF52172">
    <property type="entry name" value="CheY-like"/>
    <property type="match status" value="2"/>
</dbReference>
<dbReference type="Pfam" id="PF02518">
    <property type="entry name" value="HATPase_c"/>
    <property type="match status" value="1"/>
</dbReference>
<dbReference type="PANTHER" id="PTHR45339:SF1">
    <property type="entry name" value="HYBRID SIGNAL TRANSDUCTION HISTIDINE KINASE J"/>
    <property type="match status" value="1"/>
</dbReference>
<dbReference type="RefSeq" id="WP_080804368.1">
    <property type="nucleotide sequence ID" value="NZ_LT828546.1"/>
</dbReference>
<dbReference type="InterPro" id="IPR005467">
    <property type="entry name" value="His_kinase_dom"/>
</dbReference>
<feature type="modified residue" description="4-aspartylphosphate" evidence="17">
    <location>
        <position position="603"/>
    </location>
</feature>
<organism evidence="22 23">
    <name type="scientific">Desulfamplus magnetovallimortis</name>
    <dbReference type="NCBI Taxonomy" id="1246637"/>
    <lineage>
        <taxon>Bacteria</taxon>
        <taxon>Pseudomonadati</taxon>
        <taxon>Thermodesulfobacteriota</taxon>
        <taxon>Desulfobacteria</taxon>
        <taxon>Desulfobacterales</taxon>
        <taxon>Desulfobacteraceae</taxon>
        <taxon>Desulfamplus</taxon>
    </lineage>
</organism>
<dbReference type="Pfam" id="PF01627">
    <property type="entry name" value="Hpt"/>
    <property type="match status" value="1"/>
</dbReference>
<feature type="domain" description="Response regulatory" evidence="20">
    <location>
        <begin position="551"/>
        <end position="673"/>
    </location>
</feature>
<evidence type="ECO:0000256" key="10">
    <source>
        <dbReference type="ARBA" id="ARBA00022840"/>
    </source>
</evidence>
<keyword evidence="10" id="KW-0067">ATP-binding</keyword>
<sequence length="855" mass="95139">MISENLALYENSAPHESSSLHESPTLQENLALQEKVATLEAELVKKDALLNKKEKIINALKERVKNSIKTTGDAFSVFEKNILLQNEIDKKTEKLINTAQKAESANRAKSVFLANMSHEIRTPLNGIIGMIELLGDSGLNSSQLKYLDIISKSSNLLLDVINSILDFSKIESGKFELEKIGFDIRQLLGETASIMAAGSQKKGIEFSCYAEPDVPVKLMGDPARLKQIMVNLVGNAIKFTDSGEITLCVKNRLKRVKEKGEEETDLLFSIRDTGIGIEKEKQKELFDSFTQASAEISRKYGGTGLGLTISKKIIEKMGGTIEVNSSYNKGTEILFTIKMEVANPLPEPDIQNAILNFKSLRALIVSTPSPNIDYMVRQFSYWNMETLVLSSGMEALKHMNINCEKKPSLSSVNLTHEKEDGCYENEDGCFHGKRGGCPIDSGLIDSKSATSMFDIVICDDSAGDISPLDIIRDLKNDSGKPLFAILSMVINRDLMEKITDEHTVSILTKPVGYYELIRLLSPCFYSGLPLQDTSKLSQGEVKSTIEFHNVRILYAEDNHINQIVTSSLLKKIGIHDVVIVEDGCEAVDEIGRNTGKYDLVFMDVRMQKMGGIAATKKIREMEHMQNRPPVPIIALTAHALNEDRNRFMAAGMDDHIAKPVNSKKIMNVLEKWLPETVKNTGVSFDAQNRRRFVPKAQKKSSVSPNAQKESSFSPGVQKRSRTLTDAQKESRVCHEPQNDVTFFPLFDKDAMIENLSGDYKVVGMILDAFLTDVDELTEELLNSIKQNDLGSAESTAHSIKGACSNIQAPEVADICQKLENCARIKDINAFEYQLNLYHEKLALLKNDINSFLMTL</sequence>
<dbReference type="CDD" id="cd00088">
    <property type="entry name" value="HPT"/>
    <property type="match status" value="1"/>
</dbReference>
<reference evidence="22 23" key="1">
    <citation type="submission" date="2017-03" db="EMBL/GenBank/DDBJ databases">
        <authorList>
            <person name="Afonso C.L."/>
            <person name="Miller P.J."/>
            <person name="Scott M.A."/>
            <person name="Spackman E."/>
            <person name="Goraichik I."/>
            <person name="Dimitrov K.M."/>
            <person name="Suarez D.L."/>
            <person name="Swayne D.E."/>
        </authorList>
    </citation>
    <scope>NUCLEOTIDE SEQUENCE [LARGE SCALE GENOMIC DNA]</scope>
    <source>
        <strain evidence="22">PRJEB14757</strain>
    </source>
</reference>
<evidence type="ECO:0000256" key="12">
    <source>
        <dbReference type="ARBA" id="ARBA00023012"/>
    </source>
</evidence>
<evidence type="ECO:0000259" key="19">
    <source>
        <dbReference type="PROSITE" id="PS50109"/>
    </source>
</evidence>
<dbReference type="Proteomes" id="UP000191931">
    <property type="component" value="Unassembled WGS sequence"/>
</dbReference>
<dbReference type="EMBL" id="FWEV01000026">
    <property type="protein sequence ID" value="SLM27987.1"/>
    <property type="molecule type" value="Genomic_DNA"/>
</dbReference>
<dbReference type="AlphaFoldDB" id="A0A1W1H6A5"/>
<feature type="compositionally biased region" description="Polar residues" evidence="18">
    <location>
        <begin position="699"/>
        <end position="714"/>
    </location>
</feature>
<keyword evidence="12" id="KW-0902">Two-component regulatory system</keyword>
<dbReference type="Pfam" id="PF00072">
    <property type="entry name" value="Response_reg"/>
    <property type="match status" value="1"/>
</dbReference>
<evidence type="ECO:0000256" key="16">
    <source>
        <dbReference type="PROSITE-ProRule" id="PRU00110"/>
    </source>
</evidence>
<dbReference type="Gene3D" id="1.10.287.130">
    <property type="match status" value="1"/>
</dbReference>
<dbReference type="InterPro" id="IPR003594">
    <property type="entry name" value="HATPase_dom"/>
</dbReference>
<feature type="domain" description="Histidine kinase" evidence="19">
    <location>
        <begin position="115"/>
        <end position="341"/>
    </location>
</feature>
<dbReference type="CDD" id="cd00082">
    <property type="entry name" value="HisKA"/>
    <property type="match status" value="1"/>
</dbReference>
<dbReference type="CDD" id="cd16922">
    <property type="entry name" value="HATPase_EvgS-ArcB-TorS-like"/>
    <property type="match status" value="1"/>
</dbReference>
<feature type="compositionally biased region" description="Basic residues" evidence="18">
    <location>
        <begin position="689"/>
        <end position="698"/>
    </location>
</feature>
<keyword evidence="6 22" id="KW-0808">Transferase</keyword>
<evidence type="ECO:0000256" key="2">
    <source>
        <dbReference type="ARBA" id="ARBA00004651"/>
    </source>
</evidence>
<evidence type="ECO:0000256" key="9">
    <source>
        <dbReference type="ARBA" id="ARBA00022777"/>
    </source>
</evidence>
<dbReference type="SUPFAM" id="SSF55874">
    <property type="entry name" value="ATPase domain of HSP90 chaperone/DNA topoisomerase II/histidine kinase"/>
    <property type="match status" value="1"/>
</dbReference>
<dbReference type="Gene3D" id="1.20.120.160">
    <property type="entry name" value="HPT domain"/>
    <property type="match status" value="1"/>
</dbReference>
<dbReference type="OrthoDB" id="5378360at2"/>
<accession>A0A1W1H6A5</accession>
<evidence type="ECO:0000256" key="13">
    <source>
        <dbReference type="ARBA" id="ARBA00023136"/>
    </source>
</evidence>
<gene>
    <name evidence="22" type="ORF">MTBBW1_1210027</name>
</gene>
<keyword evidence="9 22" id="KW-0418">Kinase</keyword>
<evidence type="ECO:0000256" key="5">
    <source>
        <dbReference type="ARBA" id="ARBA00022553"/>
    </source>
</evidence>
<protein>
    <recommendedName>
        <fullName evidence="15">Sensory/regulatory protein RpfC</fullName>
        <ecNumber evidence="3">2.7.13.3</ecNumber>
    </recommendedName>
</protein>
<evidence type="ECO:0000256" key="15">
    <source>
        <dbReference type="ARBA" id="ARBA00068150"/>
    </source>
</evidence>
<keyword evidence="23" id="KW-1185">Reference proteome</keyword>
<evidence type="ECO:0000313" key="23">
    <source>
        <dbReference type="Proteomes" id="UP000191931"/>
    </source>
</evidence>
<dbReference type="PROSITE" id="PS50109">
    <property type="entry name" value="HIS_KIN"/>
    <property type="match status" value="1"/>
</dbReference>
<dbReference type="STRING" id="1246637.MTBBW1_1210027"/>
<dbReference type="InterPro" id="IPR036641">
    <property type="entry name" value="HPT_dom_sf"/>
</dbReference>
<dbReference type="GO" id="GO:0005524">
    <property type="term" value="F:ATP binding"/>
    <property type="evidence" value="ECO:0007669"/>
    <property type="project" value="UniProtKB-KW"/>
</dbReference>
<evidence type="ECO:0000256" key="14">
    <source>
        <dbReference type="ARBA" id="ARBA00064003"/>
    </source>
</evidence>
<proteinExistence type="predicted"/>
<dbReference type="GO" id="GO:0005886">
    <property type="term" value="C:plasma membrane"/>
    <property type="evidence" value="ECO:0007669"/>
    <property type="project" value="UniProtKB-SubCell"/>
</dbReference>
<evidence type="ECO:0000313" key="22">
    <source>
        <dbReference type="EMBL" id="SLM27987.1"/>
    </source>
</evidence>
<evidence type="ECO:0000256" key="4">
    <source>
        <dbReference type="ARBA" id="ARBA00022475"/>
    </source>
</evidence>
<comment type="subunit">
    <text evidence="14">At low DSF concentrations, interacts with RpfF.</text>
</comment>
<keyword evidence="7" id="KW-0812">Transmembrane</keyword>
<evidence type="ECO:0000256" key="3">
    <source>
        <dbReference type="ARBA" id="ARBA00012438"/>
    </source>
</evidence>
<dbReference type="PROSITE" id="PS50894">
    <property type="entry name" value="HPT"/>
    <property type="match status" value="1"/>
</dbReference>
<dbReference type="PANTHER" id="PTHR45339">
    <property type="entry name" value="HYBRID SIGNAL TRANSDUCTION HISTIDINE KINASE J"/>
    <property type="match status" value="1"/>
</dbReference>
<dbReference type="EC" id="2.7.13.3" evidence="3"/>